<protein>
    <recommendedName>
        <fullName evidence="3">Lipoprotein</fullName>
    </recommendedName>
</protein>
<reference evidence="2" key="1">
    <citation type="journal article" date="2019" name="Int. J. Syst. Evol. Microbiol.">
        <title>The Global Catalogue of Microorganisms (GCM) 10K type strain sequencing project: providing services to taxonomists for standard genome sequencing and annotation.</title>
        <authorList>
            <consortium name="The Broad Institute Genomics Platform"/>
            <consortium name="The Broad Institute Genome Sequencing Center for Infectious Disease"/>
            <person name="Wu L."/>
            <person name="Ma J."/>
        </authorList>
    </citation>
    <scope>NUCLEOTIDE SEQUENCE [LARGE SCALE GENOMIC DNA]</scope>
    <source>
        <strain evidence="2">JCM 3380</strain>
    </source>
</reference>
<name>A0ABP3D0Q6_9PSEU</name>
<organism evidence="1 2">
    <name type="scientific">Saccharothrix mutabilis subsp. mutabilis</name>
    <dbReference type="NCBI Taxonomy" id="66855"/>
    <lineage>
        <taxon>Bacteria</taxon>
        <taxon>Bacillati</taxon>
        <taxon>Actinomycetota</taxon>
        <taxon>Actinomycetes</taxon>
        <taxon>Pseudonocardiales</taxon>
        <taxon>Pseudonocardiaceae</taxon>
        <taxon>Saccharothrix</taxon>
    </lineage>
</organism>
<gene>
    <name evidence="1" type="ORF">GCM10010492_17440</name>
</gene>
<evidence type="ECO:0000313" key="2">
    <source>
        <dbReference type="Proteomes" id="UP001500416"/>
    </source>
</evidence>
<evidence type="ECO:0008006" key="3">
    <source>
        <dbReference type="Google" id="ProtNLM"/>
    </source>
</evidence>
<accession>A0ABP3D0Q6</accession>
<dbReference type="EMBL" id="BAAABU010000003">
    <property type="protein sequence ID" value="GAA0219906.1"/>
    <property type="molecule type" value="Genomic_DNA"/>
</dbReference>
<proteinExistence type="predicted"/>
<comment type="caution">
    <text evidence="1">The sequence shown here is derived from an EMBL/GenBank/DDBJ whole genome shotgun (WGS) entry which is preliminary data.</text>
</comment>
<evidence type="ECO:0000313" key="1">
    <source>
        <dbReference type="EMBL" id="GAA0219906.1"/>
    </source>
</evidence>
<sequence length="263" mass="27040">MLAVTAVLAGCGATHDAASPAPLVTGPAPVDFPVTAKPRPIVLLGSRVEVVDGYRSGEEKLGASESGFEFVGTPPATPEPATVTLPDGPAQLAFVPAADALQAVGAPPRGKGQQNAPVRLVSAEFGTAEFTTDRGRWPLPAWRFTTEAGSVVATPALSPDLFWRLGEVQPAVTANATGDGTDLTVSMPAPPEPCPGDEPARNEPVVSESETSVTVTVRTIGKVGDCPRTLALKLDPYPVRLAKPLGNRLLVDAQGGVVAVTTR</sequence>
<keyword evidence="2" id="KW-1185">Reference proteome</keyword>
<dbReference type="Proteomes" id="UP001500416">
    <property type="component" value="Unassembled WGS sequence"/>
</dbReference>